<organism evidence="5 6">
    <name type="scientific">Kaistia soli DSM 19436</name>
    <dbReference type="NCBI Taxonomy" id="1122133"/>
    <lineage>
        <taxon>Bacteria</taxon>
        <taxon>Pseudomonadati</taxon>
        <taxon>Pseudomonadota</taxon>
        <taxon>Alphaproteobacteria</taxon>
        <taxon>Hyphomicrobiales</taxon>
        <taxon>Kaistiaceae</taxon>
        <taxon>Kaistia</taxon>
    </lineage>
</organism>
<feature type="active site" evidence="3">
    <location>
        <position position="167"/>
    </location>
</feature>
<evidence type="ECO:0000256" key="3">
    <source>
        <dbReference type="PROSITE-ProRule" id="PRU10038"/>
    </source>
</evidence>
<evidence type="ECO:0000259" key="4">
    <source>
        <dbReference type="Pfam" id="PF07859"/>
    </source>
</evidence>
<protein>
    <submittedName>
        <fullName evidence="5">Acetyl esterase</fullName>
    </submittedName>
</protein>
<dbReference type="AlphaFoldDB" id="A0A1M4WWM6"/>
<dbReference type="PROSITE" id="PS01173">
    <property type="entry name" value="LIPASE_GDXG_HIS"/>
    <property type="match status" value="1"/>
</dbReference>
<dbReference type="InterPro" id="IPR050300">
    <property type="entry name" value="GDXG_lipolytic_enzyme"/>
</dbReference>
<dbReference type="Gene3D" id="3.40.50.1820">
    <property type="entry name" value="alpha/beta hydrolase"/>
    <property type="match status" value="1"/>
</dbReference>
<keyword evidence="2" id="KW-0378">Hydrolase</keyword>
<comment type="similarity">
    <text evidence="1">Belongs to the 'GDXG' lipolytic enzyme family.</text>
</comment>
<sequence>MLEEIIIPEGKPARPLDPTLAALAAARASQPQVFERPLDEARRLFIEARLPLRTGDGILTEDRTIPGPAGPIPVRLYRRPGAERPLPILVYFHGGGFVLGNLDSHDIVCRRFAARADWLVLSVDYRLAPEYPYPAPVDDAYAGLLFAANSGETIGGDPARIALAGDSAGGMLVLATALRARDEDGPAIAGMVPFYPMADLIDIGVGNSYRAFGSGIAGLSTRDIDWFVDCYVPDRSRRGEALASPVRAESFAGLPPALVVLAEHDVLYDEGRSVALRMSEAGVPVLLVHVSGVNHGFVSLDIGLPEEAAVFNLAAPWLARRLGL</sequence>
<evidence type="ECO:0000256" key="1">
    <source>
        <dbReference type="ARBA" id="ARBA00010515"/>
    </source>
</evidence>
<dbReference type="STRING" id="1122133.SAMN02745157_1087"/>
<dbReference type="EMBL" id="FQUP01000001">
    <property type="protein sequence ID" value="SHE85646.1"/>
    <property type="molecule type" value="Genomic_DNA"/>
</dbReference>
<gene>
    <name evidence="5" type="ORF">SAMN02745157_1087</name>
</gene>
<dbReference type="Proteomes" id="UP000184485">
    <property type="component" value="Unassembled WGS sequence"/>
</dbReference>
<dbReference type="GO" id="GO:0016787">
    <property type="term" value="F:hydrolase activity"/>
    <property type="evidence" value="ECO:0007669"/>
    <property type="project" value="UniProtKB-KW"/>
</dbReference>
<dbReference type="Pfam" id="PF07859">
    <property type="entry name" value="Abhydrolase_3"/>
    <property type="match status" value="1"/>
</dbReference>
<dbReference type="RefSeq" id="WP_073051701.1">
    <property type="nucleotide sequence ID" value="NZ_FQUP01000001.1"/>
</dbReference>
<proteinExistence type="inferred from homology"/>
<dbReference type="InterPro" id="IPR013094">
    <property type="entry name" value="AB_hydrolase_3"/>
</dbReference>
<dbReference type="InterPro" id="IPR029058">
    <property type="entry name" value="AB_hydrolase_fold"/>
</dbReference>
<dbReference type="PROSITE" id="PS01174">
    <property type="entry name" value="LIPASE_GDXG_SER"/>
    <property type="match status" value="1"/>
</dbReference>
<evidence type="ECO:0000313" key="5">
    <source>
        <dbReference type="EMBL" id="SHE85646.1"/>
    </source>
</evidence>
<feature type="domain" description="Alpha/beta hydrolase fold-3" evidence="4">
    <location>
        <begin position="89"/>
        <end position="298"/>
    </location>
</feature>
<dbReference type="PANTHER" id="PTHR48081">
    <property type="entry name" value="AB HYDROLASE SUPERFAMILY PROTEIN C4A8.06C"/>
    <property type="match status" value="1"/>
</dbReference>
<dbReference type="InterPro" id="IPR002168">
    <property type="entry name" value="Lipase_GDXG_HIS_AS"/>
</dbReference>
<accession>A0A1M4WWM6</accession>
<dbReference type="InterPro" id="IPR033140">
    <property type="entry name" value="Lipase_GDXG_put_SER_AS"/>
</dbReference>
<name>A0A1M4WWM6_9HYPH</name>
<dbReference type="PANTHER" id="PTHR48081:SF8">
    <property type="entry name" value="ALPHA_BETA HYDROLASE FOLD-3 DOMAIN-CONTAINING PROTEIN-RELATED"/>
    <property type="match status" value="1"/>
</dbReference>
<reference evidence="5 6" key="1">
    <citation type="submission" date="2016-11" db="EMBL/GenBank/DDBJ databases">
        <authorList>
            <person name="Jaros S."/>
            <person name="Januszkiewicz K."/>
            <person name="Wedrychowicz H."/>
        </authorList>
    </citation>
    <scope>NUCLEOTIDE SEQUENCE [LARGE SCALE GENOMIC DNA]</scope>
    <source>
        <strain evidence="5 6">DSM 19436</strain>
    </source>
</reference>
<dbReference type="SUPFAM" id="SSF53474">
    <property type="entry name" value="alpha/beta-Hydrolases"/>
    <property type="match status" value="1"/>
</dbReference>
<keyword evidence="6" id="KW-1185">Reference proteome</keyword>
<evidence type="ECO:0000313" key="6">
    <source>
        <dbReference type="Proteomes" id="UP000184485"/>
    </source>
</evidence>
<evidence type="ECO:0000256" key="2">
    <source>
        <dbReference type="ARBA" id="ARBA00022801"/>
    </source>
</evidence>